<reference evidence="1 2" key="1">
    <citation type="submission" date="2023-04" db="EMBL/GenBank/DDBJ databases">
        <title>Luteimonas sp. M1R5S59.</title>
        <authorList>
            <person name="Sun J.-Q."/>
        </authorList>
    </citation>
    <scope>NUCLEOTIDE SEQUENCE [LARGE SCALE GENOMIC DNA]</scope>
    <source>
        <strain evidence="1 2">M1R5S59</strain>
    </source>
</reference>
<evidence type="ECO:0000313" key="1">
    <source>
        <dbReference type="EMBL" id="MDH5835144.1"/>
    </source>
</evidence>
<dbReference type="EMBL" id="JARXRO010000020">
    <property type="protein sequence ID" value="MDH5835144.1"/>
    <property type="molecule type" value="Genomic_DNA"/>
</dbReference>
<dbReference type="RefSeq" id="WP_280579785.1">
    <property type="nucleotide sequence ID" value="NZ_JARXRO010000020.1"/>
</dbReference>
<gene>
    <name evidence="1" type="ORF">QFW81_14600</name>
</gene>
<dbReference type="InterPro" id="IPR009858">
    <property type="entry name" value="DUF1415"/>
</dbReference>
<organism evidence="1 2">
    <name type="scientific">Luteimonas kalidii</name>
    <dbReference type="NCBI Taxonomy" id="3042025"/>
    <lineage>
        <taxon>Bacteria</taxon>
        <taxon>Pseudomonadati</taxon>
        <taxon>Pseudomonadota</taxon>
        <taxon>Gammaproteobacteria</taxon>
        <taxon>Lysobacterales</taxon>
        <taxon>Lysobacteraceae</taxon>
        <taxon>Luteimonas</taxon>
    </lineage>
</organism>
<comment type="caution">
    <text evidence="1">The sequence shown here is derived from an EMBL/GenBank/DDBJ whole genome shotgun (WGS) entry which is preliminary data.</text>
</comment>
<dbReference type="Proteomes" id="UP001156873">
    <property type="component" value="Unassembled WGS sequence"/>
</dbReference>
<name>A0ABT6JWS1_9GAMM</name>
<keyword evidence="2" id="KW-1185">Reference proteome</keyword>
<dbReference type="Pfam" id="PF07209">
    <property type="entry name" value="DUF1415"/>
    <property type="match status" value="1"/>
</dbReference>
<evidence type="ECO:0000313" key="2">
    <source>
        <dbReference type="Proteomes" id="UP001156873"/>
    </source>
</evidence>
<proteinExistence type="predicted"/>
<protein>
    <submittedName>
        <fullName evidence="1">DUF1415 domain-containing protein</fullName>
    </submittedName>
</protein>
<sequence>MTDGSFDAAQVEAQVRRWLERAVIGLNLCPFAKAVVARGQVRIEVSDASTPRALLEQLGEELALLRDTPAEAIDTTLLVHPQVLEDFLDYNDFLDDADALVETMGLDGVLQVASFHPDYRFADTADDDPANLTNRAPYPILHLLREDSVDRAVAAYPEPDAIIERNIATVRTLGFDGWRALLDAGDADDGSGRRDTV</sequence>
<accession>A0ABT6JWS1</accession>